<dbReference type="AlphaFoldDB" id="A0A7W8N3N4"/>
<name>A0A7W8N3N4_9BACT</name>
<organism evidence="1 2">
    <name type="scientific">Tunturiibacter lichenicola</name>
    <dbReference type="NCBI Taxonomy" id="2051959"/>
    <lineage>
        <taxon>Bacteria</taxon>
        <taxon>Pseudomonadati</taxon>
        <taxon>Acidobacteriota</taxon>
        <taxon>Terriglobia</taxon>
        <taxon>Terriglobales</taxon>
        <taxon>Acidobacteriaceae</taxon>
        <taxon>Tunturiibacter</taxon>
    </lineage>
</organism>
<gene>
    <name evidence="1" type="ORF">HDF10_002353</name>
</gene>
<comment type="caution">
    <text evidence="1">The sequence shown here is derived from an EMBL/GenBank/DDBJ whole genome shotgun (WGS) entry which is preliminary data.</text>
</comment>
<proteinExistence type="predicted"/>
<accession>A0A7W8N3N4</accession>
<protein>
    <submittedName>
        <fullName evidence="1">Uncharacterized protein</fullName>
    </submittedName>
</protein>
<evidence type="ECO:0000313" key="2">
    <source>
        <dbReference type="Proteomes" id="UP000569092"/>
    </source>
</evidence>
<dbReference type="EMBL" id="JACHDZ010000003">
    <property type="protein sequence ID" value="MBB5344374.1"/>
    <property type="molecule type" value="Genomic_DNA"/>
</dbReference>
<dbReference type="Proteomes" id="UP000569092">
    <property type="component" value="Unassembled WGS sequence"/>
</dbReference>
<sequence length="78" mass="8117">MAKKKSEKRAIETLDKAVNNAMKSGVSGGLVDQTVASAMHAATVKAARKAAVPTLDRGKATKPLSAKTAAKIQQEILD</sequence>
<reference evidence="1 2" key="1">
    <citation type="submission" date="2020-08" db="EMBL/GenBank/DDBJ databases">
        <title>Genomic Encyclopedia of Type Strains, Phase IV (KMG-V): Genome sequencing to study the core and pangenomes of soil and plant-associated prokaryotes.</title>
        <authorList>
            <person name="Whitman W."/>
        </authorList>
    </citation>
    <scope>NUCLEOTIDE SEQUENCE [LARGE SCALE GENOMIC DNA]</scope>
    <source>
        <strain evidence="1 2">M8US30</strain>
    </source>
</reference>
<evidence type="ECO:0000313" key="1">
    <source>
        <dbReference type="EMBL" id="MBB5344374.1"/>
    </source>
</evidence>